<comment type="caution">
    <text evidence="1">The sequence shown here is derived from an EMBL/GenBank/DDBJ whole genome shotgun (WGS) entry which is preliminary data.</text>
</comment>
<dbReference type="EMBL" id="MU393449">
    <property type="protein sequence ID" value="KAI4867269.1"/>
    <property type="molecule type" value="Genomic_DNA"/>
</dbReference>
<accession>A0ACB9Z864</accession>
<proteinExistence type="predicted"/>
<dbReference type="Proteomes" id="UP001497700">
    <property type="component" value="Unassembled WGS sequence"/>
</dbReference>
<sequence length="474" mass="54541">MSSCQRAARPLLQSLRQEYLIRRTSHLPRAFSTSAPRQDEDPTTTTTAPSTPPPISSTKSMDQLEAAANSMGGETRKFRMKERLLDRETTTAHWAERKLISMGTPPVGSRRRRAALRTSENVPFEQLPYQCFQEARKILQEDRQEKIQAIAKELAKIKRLEDTPADQVPGGERKKNLRLASLRKYLEELKILADVNDPVVKRKFEDGLGDMDKPIYRYYAEKKWRGMPYRIITQRIQQLNIVPDVLPKFDPTVDVELFFRRIKVNPGVILDSRITEVPPRLKVQVFNPGERLVSIVVMDSDVPNPETDSFERRCHYLAANVSLSPNEPSLPLGNVDKEKQLAVRWLPAFSQKGAPYHRLSVFVLEQKPGEILDIAKLRELYSGRDGFSLKSYRDKFGLTPVGFNIFRTVWDESTAGVMERAGVPGADVEFKFKRVYSMKEEKKARGWEAKRQKPKYRGLWKYSKRIHGISRGRR</sequence>
<evidence type="ECO:0000313" key="1">
    <source>
        <dbReference type="EMBL" id="KAI4867269.1"/>
    </source>
</evidence>
<reference evidence="1 2" key="1">
    <citation type="journal article" date="2022" name="New Phytol.">
        <title>Ecological generalism drives hyperdiversity of secondary metabolite gene clusters in xylarialean endophytes.</title>
        <authorList>
            <person name="Franco M.E.E."/>
            <person name="Wisecaver J.H."/>
            <person name="Arnold A.E."/>
            <person name="Ju Y.M."/>
            <person name="Slot J.C."/>
            <person name="Ahrendt S."/>
            <person name="Moore L.P."/>
            <person name="Eastman K.E."/>
            <person name="Scott K."/>
            <person name="Konkel Z."/>
            <person name="Mondo S.J."/>
            <person name="Kuo A."/>
            <person name="Hayes R.D."/>
            <person name="Haridas S."/>
            <person name="Andreopoulos B."/>
            <person name="Riley R."/>
            <person name="LaButti K."/>
            <person name="Pangilinan J."/>
            <person name="Lipzen A."/>
            <person name="Amirebrahimi M."/>
            <person name="Yan J."/>
            <person name="Adam C."/>
            <person name="Keymanesh K."/>
            <person name="Ng V."/>
            <person name="Louie K."/>
            <person name="Northen T."/>
            <person name="Drula E."/>
            <person name="Henrissat B."/>
            <person name="Hsieh H.M."/>
            <person name="Youens-Clark K."/>
            <person name="Lutzoni F."/>
            <person name="Miadlikowska J."/>
            <person name="Eastwood D.C."/>
            <person name="Hamelin R.C."/>
            <person name="Grigoriev I.V."/>
            <person name="U'Ren J.M."/>
        </authorList>
    </citation>
    <scope>NUCLEOTIDE SEQUENCE [LARGE SCALE GENOMIC DNA]</scope>
    <source>
        <strain evidence="1 2">CBS 119005</strain>
    </source>
</reference>
<gene>
    <name evidence="1" type="ORF">F4820DRAFT_213974</name>
</gene>
<name>A0ACB9Z864_9PEZI</name>
<keyword evidence="2" id="KW-1185">Reference proteome</keyword>
<protein>
    <submittedName>
        <fullName evidence="1">PEBP-like protein</fullName>
    </submittedName>
</protein>
<organism evidence="1 2">
    <name type="scientific">Hypoxylon rubiginosum</name>
    <dbReference type="NCBI Taxonomy" id="110542"/>
    <lineage>
        <taxon>Eukaryota</taxon>
        <taxon>Fungi</taxon>
        <taxon>Dikarya</taxon>
        <taxon>Ascomycota</taxon>
        <taxon>Pezizomycotina</taxon>
        <taxon>Sordariomycetes</taxon>
        <taxon>Xylariomycetidae</taxon>
        <taxon>Xylariales</taxon>
        <taxon>Hypoxylaceae</taxon>
        <taxon>Hypoxylon</taxon>
    </lineage>
</organism>
<evidence type="ECO:0000313" key="2">
    <source>
        <dbReference type="Proteomes" id="UP001497700"/>
    </source>
</evidence>